<gene>
    <name evidence="2" type="ORF">N7456_010214</name>
</gene>
<reference evidence="2" key="2">
    <citation type="journal article" date="2023" name="IMA Fungus">
        <title>Comparative genomic study of the Penicillium genus elucidates a diverse pangenome and 15 lateral gene transfer events.</title>
        <authorList>
            <person name="Petersen C."/>
            <person name="Sorensen T."/>
            <person name="Nielsen M.R."/>
            <person name="Sondergaard T.E."/>
            <person name="Sorensen J.L."/>
            <person name="Fitzpatrick D.A."/>
            <person name="Frisvad J.C."/>
            <person name="Nielsen K.L."/>
        </authorList>
    </citation>
    <scope>NUCLEOTIDE SEQUENCE</scope>
    <source>
        <strain evidence="2">IBT 30069</strain>
    </source>
</reference>
<keyword evidence="3" id="KW-1185">Reference proteome</keyword>
<feature type="region of interest" description="Disordered" evidence="1">
    <location>
        <begin position="1"/>
        <end position="61"/>
    </location>
</feature>
<evidence type="ECO:0000313" key="3">
    <source>
        <dbReference type="Proteomes" id="UP001149165"/>
    </source>
</evidence>
<feature type="compositionally biased region" description="Polar residues" evidence="1">
    <location>
        <begin position="1"/>
        <end position="10"/>
    </location>
</feature>
<dbReference type="OrthoDB" id="4361805at2759"/>
<evidence type="ECO:0000256" key="1">
    <source>
        <dbReference type="SAM" id="MobiDB-lite"/>
    </source>
</evidence>
<feature type="compositionally biased region" description="Basic and acidic residues" evidence="1">
    <location>
        <begin position="11"/>
        <end position="54"/>
    </location>
</feature>
<dbReference type="Proteomes" id="UP001149165">
    <property type="component" value="Unassembled WGS sequence"/>
</dbReference>
<dbReference type="AlphaFoldDB" id="A0A9W9F669"/>
<proteinExistence type="predicted"/>
<sequence>MDQVKSQNPQQDKKDAKPTRSGHESVESYQRRWEQLMEDTNKQLQKIREEEARKSNQTSGR</sequence>
<organism evidence="2 3">
    <name type="scientific">Penicillium angulare</name>
    <dbReference type="NCBI Taxonomy" id="116970"/>
    <lineage>
        <taxon>Eukaryota</taxon>
        <taxon>Fungi</taxon>
        <taxon>Dikarya</taxon>
        <taxon>Ascomycota</taxon>
        <taxon>Pezizomycotina</taxon>
        <taxon>Eurotiomycetes</taxon>
        <taxon>Eurotiomycetidae</taxon>
        <taxon>Eurotiales</taxon>
        <taxon>Aspergillaceae</taxon>
        <taxon>Penicillium</taxon>
    </lineage>
</organism>
<name>A0A9W9F669_9EURO</name>
<comment type="caution">
    <text evidence="2">The sequence shown here is derived from an EMBL/GenBank/DDBJ whole genome shotgun (WGS) entry which is preliminary data.</text>
</comment>
<accession>A0A9W9F669</accession>
<dbReference type="EMBL" id="JAPQKH010000006">
    <property type="protein sequence ID" value="KAJ5094353.1"/>
    <property type="molecule type" value="Genomic_DNA"/>
</dbReference>
<reference evidence="2" key="1">
    <citation type="submission" date="2022-11" db="EMBL/GenBank/DDBJ databases">
        <authorList>
            <person name="Petersen C."/>
        </authorList>
    </citation>
    <scope>NUCLEOTIDE SEQUENCE</scope>
    <source>
        <strain evidence="2">IBT 30069</strain>
    </source>
</reference>
<protein>
    <submittedName>
        <fullName evidence="2">Uncharacterized protein</fullName>
    </submittedName>
</protein>
<evidence type="ECO:0000313" key="2">
    <source>
        <dbReference type="EMBL" id="KAJ5094353.1"/>
    </source>
</evidence>